<dbReference type="SMART" id="SM00028">
    <property type="entry name" value="TPR"/>
    <property type="match status" value="6"/>
</dbReference>
<dbReference type="Pfam" id="PF00515">
    <property type="entry name" value="TPR_1"/>
    <property type="match status" value="1"/>
</dbReference>
<keyword evidence="3" id="KW-1185">Reference proteome</keyword>
<dbReference type="SUPFAM" id="SSF48439">
    <property type="entry name" value="Protein prenylyltransferase"/>
    <property type="match status" value="1"/>
</dbReference>
<reference evidence="2 3" key="1">
    <citation type="submission" date="2017-03" db="EMBL/GenBank/DDBJ databases">
        <title>Draft Genome sequence of Marispirochaeta sp. strain JC444.</title>
        <authorList>
            <person name="Shivani Y."/>
            <person name="Subhash Y."/>
            <person name="Sasikala C."/>
            <person name="Ramana C."/>
        </authorList>
    </citation>
    <scope>NUCLEOTIDE SEQUENCE [LARGE SCALE GENOMIC DNA]</scope>
    <source>
        <strain evidence="2 3">JC444</strain>
    </source>
</reference>
<evidence type="ECO:0000256" key="1">
    <source>
        <dbReference type="PROSITE-ProRule" id="PRU00339"/>
    </source>
</evidence>
<dbReference type="Pfam" id="PF14559">
    <property type="entry name" value="TPR_19"/>
    <property type="match status" value="1"/>
</dbReference>
<protein>
    <recommendedName>
        <fullName evidence="4">UDP-N-acetylglucosamine--peptide N-acetylglucosaminyltransferase SPINDLY</fullName>
    </recommendedName>
</protein>
<feature type="repeat" description="TPR" evidence="1">
    <location>
        <begin position="734"/>
        <end position="767"/>
    </location>
</feature>
<dbReference type="PANTHER" id="PTHR12558:SF13">
    <property type="entry name" value="CELL DIVISION CYCLE PROTEIN 27 HOMOLOG"/>
    <property type="match status" value="1"/>
</dbReference>
<feature type="repeat" description="TPR" evidence="1">
    <location>
        <begin position="700"/>
        <end position="733"/>
    </location>
</feature>
<dbReference type="SUPFAM" id="SSF48452">
    <property type="entry name" value="TPR-like"/>
    <property type="match status" value="2"/>
</dbReference>
<evidence type="ECO:0000313" key="3">
    <source>
        <dbReference type="Proteomes" id="UP000192343"/>
    </source>
</evidence>
<dbReference type="PANTHER" id="PTHR12558">
    <property type="entry name" value="CELL DIVISION CYCLE 16,23,27"/>
    <property type="match status" value="1"/>
</dbReference>
<sequence length="794" mass="90043">MLDRTSALIQWGRYYTGSGIETGMSFTAAADEYRQRIESGTADTETMNRAAEFLFFSGRVNLLRELEPLMTGNDSPAGPDVFALCAYAWGGTDISRAAELITKATGLYPDDPELSNDFLRFKLIQGTLALPDIDEESELPAGVESFAGLRSSIYLLFYLADNNLLESLPPEIEAAVEALESLASSRTERREALLVKVDYAGMQENEEAETLAMDEALREFPEDFEVVSAAVRLGTRRLSLHRGGDQDRILEYADRLCSLRPWHPEGHSLYGTLMLLMSSEEISSSRKLSPSELLQRGIEAFEQSLAIEVQDQRSWEELFLSLTSLYKLMESPAEIEDIQKRTRDHLELLPEDFRSQADFLAEIGRSLFESGMEEEGDSVVRRAVELAPFDPGVMHASGTVAFLRGLRSDNSHERQELLYAAAHAFRRSWKTEEDPFEKSRYLITLGSVYNELGETEEELEVLTEGLREELPEDEIYLRISELLHQKGDIHGAVKALEEGFRLLPSSADLGIETARCYSRDGRFTEALEIMDDLLKRYPNTPWIWNQAGIIQIEKGNSVFPNSEEQQTAYETAVRAYDQARRMSPEEYTYLGNYGDALRLCGKLAASQKILKKAVELNKSDAFSLNSLGLVYSEKARQEKSKEKQEELILEAERFFYRAAESDPENQIFLINLADLYFDLGFFEDTIDIYQRIIETDEAPWQYYDIIGLCYYNTGHLDEAIHWFSLAMEKEPQAPEVVNSLGLCYFGTGKIDEAIEYFKQASLLDPENPVYLDNIVMAQYNQIGYSADPGDYPRM</sequence>
<accession>A0A1Y1RY36</accession>
<dbReference type="Proteomes" id="UP000192343">
    <property type="component" value="Unassembled WGS sequence"/>
</dbReference>
<dbReference type="PROSITE" id="PS50005">
    <property type="entry name" value="TPR"/>
    <property type="match status" value="2"/>
</dbReference>
<dbReference type="OrthoDB" id="9769609at2"/>
<dbReference type="PROSITE" id="PS50293">
    <property type="entry name" value="TPR_REGION"/>
    <property type="match status" value="1"/>
</dbReference>
<name>A0A1Y1RY36_9SPIO</name>
<gene>
    <name evidence="2" type="ORF">B4O97_09405</name>
</gene>
<evidence type="ECO:0008006" key="4">
    <source>
        <dbReference type="Google" id="ProtNLM"/>
    </source>
</evidence>
<dbReference type="InterPro" id="IPR019734">
    <property type="entry name" value="TPR_rpt"/>
</dbReference>
<dbReference type="Gene3D" id="1.25.40.10">
    <property type="entry name" value="Tetratricopeptide repeat domain"/>
    <property type="match status" value="3"/>
</dbReference>
<dbReference type="STRING" id="1963862.B4O97_09405"/>
<keyword evidence="1" id="KW-0802">TPR repeat</keyword>
<dbReference type="Pfam" id="PF13432">
    <property type="entry name" value="TPR_16"/>
    <property type="match status" value="2"/>
</dbReference>
<dbReference type="AlphaFoldDB" id="A0A1Y1RY36"/>
<organism evidence="2 3">
    <name type="scientific">Marispirochaeta aestuarii</name>
    <dbReference type="NCBI Taxonomy" id="1963862"/>
    <lineage>
        <taxon>Bacteria</taxon>
        <taxon>Pseudomonadati</taxon>
        <taxon>Spirochaetota</taxon>
        <taxon>Spirochaetia</taxon>
        <taxon>Spirochaetales</taxon>
        <taxon>Spirochaetaceae</taxon>
        <taxon>Marispirochaeta</taxon>
    </lineage>
</organism>
<comment type="caution">
    <text evidence="2">The sequence shown here is derived from an EMBL/GenBank/DDBJ whole genome shotgun (WGS) entry which is preliminary data.</text>
</comment>
<dbReference type="InterPro" id="IPR011990">
    <property type="entry name" value="TPR-like_helical_dom_sf"/>
</dbReference>
<proteinExistence type="predicted"/>
<dbReference type="EMBL" id="MWQY01000009">
    <property type="protein sequence ID" value="ORC35379.1"/>
    <property type="molecule type" value="Genomic_DNA"/>
</dbReference>
<evidence type="ECO:0000313" key="2">
    <source>
        <dbReference type="EMBL" id="ORC35379.1"/>
    </source>
</evidence>
<dbReference type="RefSeq" id="WP_083050321.1">
    <property type="nucleotide sequence ID" value="NZ_MWQY01000009.1"/>
</dbReference>